<accession>A0A0D8XJV8</accession>
<feature type="transmembrane region" description="Helical" evidence="1">
    <location>
        <begin position="43"/>
        <end position="64"/>
    </location>
</feature>
<proteinExistence type="predicted"/>
<keyword evidence="1" id="KW-0812">Transmembrane</keyword>
<feature type="transmembrane region" description="Helical" evidence="1">
    <location>
        <begin position="76"/>
        <end position="98"/>
    </location>
</feature>
<keyword evidence="3" id="KW-1185">Reference proteome</keyword>
<organism evidence="2 3">
    <name type="scientific">Dictyocaulus viviparus</name>
    <name type="common">Bovine lungworm</name>
    <dbReference type="NCBI Taxonomy" id="29172"/>
    <lineage>
        <taxon>Eukaryota</taxon>
        <taxon>Metazoa</taxon>
        <taxon>Ecdysozoa</taxon>
        <taxon>Nematoda</taxon>
        <taxon>Chromadorea</taxon>
        <taxon>Rhabditida</taxon>
        <taxon>Rhabditina</taxon>
        <taxon>Rhabditomorpha</taxon>
        <taxon>Strongyloidea</taxon>
        <taxon>Metastrongylidae</taxon>
        <taxon>Dictyocaulus</taxon>
    </lineage>
</organism>
<dbReference type="EMBL" id="KN716443">
    <property type="protein sequence ID" value="KJH44863.1"/>
    <property type="molecule type" value="Genomic_DNA"/>
</dbReference>
<dbReference type="Proteomes" id="UP000053766">
    <property type="component" value="Unassembled WGS sequence"/>
</dbReference>
<sequence>MFHVPCLGVLTSRCILDECRTNHLLEEVDESDITFNLASFPGTSFPCLFTLSFLTLPFVILYSCKRLLFYSDISILFLDINLYSCAIISTFVVLWFVVKWRLKVLIHSLNALECSARKANRLLRERETLAFGLGLQSLRVHSACRLQLLVCCRETILLMSAFSKSLISTDFMFEESERLLSVFYTDEMYDLVHADISSDSFHLSQRGIEFSHVTREICESMENKGKSGPGFIAKHGFRTFEPVPLIINVIRNSTYRYFM</sequence>
<evidence type="ECO:0000256" key="1">
    <source>
        <dbReference type="SAM" id="Phobius"/>
    </source>
</evidence>
<name>A0A0D8XJV8_DICVI</name>
<protein>
    <submittedName>
        <fullName evidence="2">Uncharacterized protein</fullName>
    </submittedName>
</protein>
<evidence type="ECO:0000313" key="3">
    <source>
        <dbReference type="Proteomes" id="UP000053766"/>
    </source>
</evidence>
<gene>
    <name evidence="2" type="ORF">DICVIV_09113</name>
</gene>
<reference evidence="3" key="2">
    <citation type="journal article" date="2016" name="Sci. Rep.">
        <title>Dictyocaulus viviparus genome, variome and transcriptome elucidate lungworm biology and support future intervention.</title>
        <authorList>
            <person name="McNulty S.N."/>
            <person name="Strube C."/>
            <person name="Rosa B.A."/>
            <person name="Martin J.C."/>
            <person name="Tyagi R."/>
            <person name="Choi Y.J."/>
            <person name="Wang Q."/>
            <person name="Hallsworth Pepin K."/>
            <person name="Zhang X."/>
            <person name="Ozersky P."/>
            <person name="Wilson R.K."/>
            <person name="Sternberg P.W."/>
            <person name="Gasser R.B."/>
            <person name="Mitreva M."/>
        </authorList>
    </citation>
    <scope>NUCLEOTIDE SEQUENCE [LARGE SCALE GENOMIC DNA]</scope>
    <source>
        <strain evidence="3">HannoverDv2000</strain>
    </source>
</reference>
<reference evidence="2 3" key="1">
    <citation type="submission" date="2013-11" db="EMBL/GenBank/DDBJ databases">
        <title>Draft genome of the bovine lungworm Dictyocaulus viviparus.</title>
        <authorList>
            <person name="Mitreva M."/>
        </authorList>
    </citation>
    <scope>NUCLEOTIDE SEQUENCE [LARGE SCALE GENOMIC DNA]</scope>
    <source>
        <strain evidence="2 3">HannoverDv2000</strain>
    </source>
</reference>
<keyword evidence="1" id="KW-0472">Membrane</keyword>
<dbReference type="AlphaFoldDB" id="A0A0D8XJV8"/>
<evidence type="ECO:0000313" key="2">
    <source>
        <dbReference type="EMBL" id="KJH44863.1"/>
    </source>
</evidence>
<keyword evidence="1" id="KW-1133">Transmembrane helix</keyword>